<dbReference type="Proteomes" id="UP000070089">
    <property type="component" value="Unassembled WGS sequence"/>
</dbReference>
<evidence type="ECO:0000256" key="3">
    <source>
        <dbReference type="ARBA" id="ARBA00022840"/>
    </source>
</evidence>
<comment type="similarity">
    <text evidence="1">Belongs to the AAA ATPase family.</text>
</comment>
<keyword evidence="3" id="KW-0067">ATP-binding</keyword>
<organism evidence="7 8">
    <name type="scientific">Giardia duodenalis assemblage B</name>
    <dbReference type="NCBI Taxonomy" id="1394984"/>
    <lineage>
        <taxon>Eukaryota</taxon>
        <taxon>Metamonada</taxon>
        <taxon>Diplomonadida</taxon>
        <taxon>Hexamitidae</taxon>
        <taxon>Giardiinae</taxon>
        <taxon>Giardia</taxon>
    </lineage>
</organism>
<keyword evidence="2" id="KW-0547">Nucleotide-binding</keyword>
<gene>
    <name evidence="7" type="ORF">QR46_2001</name>
</gene>
<evidence type="ECO:0000313" key="8">
    <source>
        <dbReference type="Proteomes" id="UP000070089"/>
    </source>
</evidence>
<keyword evidence="7" id="KW-0645">Protease</keyword>
<dbReference type="OrthoDB" id="9443236at2759"/>
<dbReference type="PANTHER" id="PTHR23073">
    <property type="entry name" value="26S PROTEASOME REGULATORY SUBUNIT"/>
    <property type="match status" value="1"/>
</dbReference>
<dbReference type="EMBL" id="JXTI01000047">
    <property type="protein sequence ID" value="KWX14025.1"/>
    <property type="molecule type" value="Genomic_DNA"/>
</dbReference>
<name>A0A132NVD2_GIAIN</name>
<accession>A0A132NVD2</accession>
<reference evidence="7 8" key="1">
    <citation type="journal article" date="2015" name="Mol. Biochem. Parasitol.">
        <title>Identification of polymorphic genes for use in assemblage B genotyping assays through comparative genomics of multiple assemblage B Giardia duodenalis isolates.</title>
        <authorList>
            <person name="Wielinga C."/>
            <person name="Thompson R.C."/>
            <person name="Monis P."/>
            <person name="Ryan U."/>
        </authorList>
    </citation>
    <scope>NUCLEOTIDE SEQUENCE [LARGE SCALE GENOMIC DNA]</scope>
    <source>
        <strain evidence="7 8">BAH15c1</strain>
    </source>
</reference>
<dbReference type="InterPro" id="IPR041569">
    <property type="entry name" value="AAA_lid_3"/>
</dbReference>
<dbReference type="GO" id="GO:0000502">
    <property type="term" value="C:proteasome complex"/>
    <property type="evidence" value="ECO:0007669"/>
    <property type="project" value="UniProtKB-KW"/>
</dbReference>
<dbReference type="GO" id="GO:0006508">
    <property type="term" value="P:proteolysis"/>
    <property type="evidence" value="ECO:0007669"/>
    <property type="project" value="UniProtKB-KW"/>
</dbReference>
<evidence type="ECO:0000256" key="4">
    <source>
        <dbReference type="ARBA" id="ARBA00022942"/>
    </source>
</evidence>
<dbReference type="InterPro" id="IPR027417">
    <property type="entry name" value="P-loop_NTPase"/>
</dbReference>
<dbReference type="Pfam" id="PF00004">
    <property type="entry name" value="AAA"/>
    <property type="match status" value="1"/>
</dbReference>
<evidence type="ECO:0000256" key="5">
    <source>
        <dbReference type="ARBA" id="ARBA00023054"/>
    </source>
</evidence>
<dbReference type="Gene3D" id="3.40.50.300">
    <property type="entry name" value="P-loop containing nucleotide triphosphate hydrolases"/>
    <property type="match status" value="1"/>
</dbReference>
<comment type="caution">
    <text evidence="7">The sequence shown here is derived from an EMBL/GenBank/DDBJ whole genome shotgun (WGS) entry which is preliminary data.</text>
</comment>
<sequence>MSQDSPDLPIDPEIQNFDDAILSQRIEAIRSEAMFLRREYERYQGIIQEATGLLERNKRDLENSKRLPLLVATVSEFVEISEDHLNLNYEVTAVTRKTYERQLKSLIDRDSDAAAKSSDRSLEDMLNEEEFADSDRATLGLGGEAVQPLRTKTSSTVTEGIIIKTSSKTYVFLSSTGAVPRKMLRPTDLVAVNKDTYFIYEKLPSAVDARVKTMEVTERPTDRFEDLGGIDQQISQIKESFLLPLQRPDLLKKIGIKPSKGVLLYGVPGTGKTALARALAHEANCSFLQLTATQLVQLYIGEGSAMVIETFNLAKSLIEKERTLKGNVNAGCIIYIDELDAIGGRRSDTGGHDRDSTRTMLTLLNCLDGFDCDERIKVLASTNRVDILDPALTRSGRFDRKIEFTYPNERGRYDILRIHSKKIKLIGRSDDPETCDRPGAVGLWEIARSTNEYSGAMLKAVCTEAGLVCLRRHGEAVVHEDFVEAINIVSGKREGEMSYFI</sequence>
<protein>
    <submittedName>
        <fullName evidence="7">26S protease regulatory subunit 6A</fullName>
    </submittedName>
</protein>
<dbReference type="GO" id="GO:0008233">
    <property type="term" value="F:peptidase activity"/>
    <property type="evidence" value="ECO:0007669"/>
    <property type="project" value="UniProtKB-KW"/>
</dbReference>
<evidence type="ECO:0000256" key="1">
    <source>
        <dbReference type="ARBA" id="ARBA00006914"/>
    </source>
</evidence>
<evidence type="ECO:0000259" key="6">
    <source>
        <dbReference type="SMART" id="SM00382"/>
    </source>
</evidence>
<dbReference type="Pfam" id="PF17862">
    <property type="entry name" value="AAA_lid_3"/>
    <property type="match status" value="1"/>
</dbReference>
<dbReference type="FunFam" id="2.40.50.140:FF:000578">
    <property type="entry name" value="26S protease regulatory subunit 6A"/>
    <property type="match status" value="1"/>
</dbReference>
<dbReference type="FunFam" id="3.40.50.300:FF:001025">
    <property type="entry name" value="ATPase family, AAA domain-containing 2B"/>
    <property type="match status" value="1"/>
</dbReference>
<dbReference type="InterPro" id="IPR003593">
    <property type="entry name" value="AAA+_ATPase"/>
</dbReference>
<keyword evidence="5" id="KW-0175">Coiled coil</keyword>
<dbReference type="Gene3D" id="1.10.8.60">
    <property type="match status" value="1"/>
</dbReference>
<feature type="domain" description="AAA+ ATPase" evidence="6">
    <location>
        <begin position="258"/>
        <end position="408"/>
    </location>
</feature>
<keyword evidence="4" id="KW-0647">Proteasome</keyword>
<dbReference type="Gene3D" id="2.40.50.140">
    <property type="entry name" value="Nucleic acid-binding proteins"/>
    <property type="match status" value="1"/>
</dbReference>
<dbReference type="VEuPathDB" id="GiardiaDB:QR46_2001"/>
<dbReference type="Pfam" id="PF16450">
    <property type="entry name" value="Prot_ATP_ID_OB_C"/>
    <property type="match status" value="1"/>
</dbReference>
<dbReference type="SMART" id="SM00382">
    <property type="entry name" value="AAA"/>
    <property type="match status" value="1"/>
</dbReference>
<dbReference type="InterPro" id="IPR032501">
    <property type="entry name" value="Prot_ATP_ID_OB_2nd"/>
</dbReference>
<evidence type="ECO:0000256" key="2">
    <source>
        <dbReference type="ARBA" id="ARBA00022741"/>
    </source>
</evidence>
<dbReference type="GO" id="GO:0016887">
    <property type="term" value="F:ATP hydrolysis activity"/>
    <property type="evidence" value="ECO:0007669"/>
    <property type="project" value="InterPro"/>
</dbReference>
<dbReference type="SUPFAM" id="SSF52540">
    <property type="entry name" value="P-loop containing nucleoside triphosphate hydrolases"/>
    <property type="match status" value="1"/>
</dbReference>
<evidence type="ECO:0000313" key="7">
    <source>
        <dbReference type="EMBL" id="KWX14025.1"/>
    </source>
</evidence>
<keyword evidence="7" id="KW-0378">Hydrolase</keyword>
<dbReference type="AlphaFoldDB" id="A0A132NVD2"/>
<dbReference type="InterPro" id="IPR003959">
    <property type="entry name" value="ATPase_AAA_core"/>
</dbReference>
<dbReference type="GO" id="GO:0005524">
    <property type="term" value="F:ATP binding"/>
    <property type="evidence" value="ECO:0007669"/>
    <property type="project" value="UniProtKB-KW"/>
</dbReference>
<proteinExistence type="inferred from homology"/>
<dbReference type="InterPro" id="IPR012340">
    <property type="entry name" value="NA-bd_OB-fold"/>
</dbReference>
<dbReference type="InterPro" id="IPR050221">
    <property type="entry name" value="26S_Proteasome_ATPase"/>
</dbReference>